<dbReference type="PANTHER" id="PTHR30069">
    <property type="entry name" value="TONB-DEPENDENT OUTER MEMBRANE RECEPTOR"/>
    <property type="match status" value="1"/>
</dbReference>
<keyword evidence="13" id="KW-1185">Reference proteome</keyword>
<keyword evidence="4 8" id="KW-0812">Transmembrane</keyword>
<dbReference type="InterPro" id="IPR039426">
    <property type="entry name" value="TonB-dep_rcpt-like"/>
</dbReference>
<dbReference type="Gene3D" id="2.170.130.10">
    <property type="entry name" value="TonB-dependent receptor, plug domain"/>
    <property type="match status" value="1"/>
</dbReference>
<feature type="domain" description="TonB-dependent receptor plug" evidence="10">
    <location>
        <begin position="52"/>
        <end position="155"/>
    </location>
</feature>
<dbReference type="RefSeq" id="WP_248411763.1">
    <property type="nucleotide sequence ID" value="NZ_JALPQF010000002.1"/>
</dbReference>
<organism evidence="12 13">
    <name type="scientific">Psychroserpens algicola</name>
    <dbReference type="NCBI Taxonomy" id="1719034"/>
    <lineage>
        <taxon>Bacteria</taxon>
        <taxon>Pseudomonadati</taxon>
        <taxon>Bacteroidota</taxon>
        <taxon>Flavobacteriia</taxon>
        <taxon>Flavobacteriales</taxon>
        <taxon>Flavobacteriaceae</taxon>
        <taxon>Psychroserpens</taxon>
    </lineage>
</organism>
<dbReference type="EMBL" id="JALPQF010000002">
    <property type="protein sequence ID" value="MCK8479432.1"/>
    <property type="molecule type" value="Genomic_DNA"/>
</dbReference>
<keyword evidence="7 8" id="KW-0998">Cell outer membrane</keyword>
<feature type="domain" description="Outer membrane protein beta-barrel" evidence="11">
    <location>
        <begin position="412"/>
        <end position="624"/>
    </location>
</feature>
<gene>
    <name evidence="12" type="ORF">MUY34_02305</name>
</gene>
<comment type="subcellular location">
    <subcellularLocation>
        <location evidence="1 8">Cell outer membrane</location>
        <topology evidence="1 8">Multi-pass membrane protein</topology>
    </subcellularLocation>
</comment>
<dbReference type="Pfam" id="PF07715">
    <property type="entry name" value="Plug"/>
    <property type="match status" value="1"/>
</dbReference>
<comment type="similarity">
    <text evidence="8">Belongs to the TonB-dependent receptor family.</text>
</comment>
<evidence type="ECO:0000259" key="10">
    <source>
        <dbReference type="Pfam" id="PF07715"/>
    </source>
</evidence>
<accession>A0ABT0H4X3</accession>
<evidence type="ECO:0000256" key="7">
    <source>
        <dbReference type="ARBA" id="ARBA00023237"/>
    </source>
</evidence>
<evidence type="ECO:0000256" key="5">
    <source>
        <dbReference type="ARBA" id="ARBA00022729"/>
    </source>
</evidence>
<dbReference type="SUPFAM" id="SSF56935">
    <property type="entry name" value="Porins"/>
    <property type="match status" value="1"/>
</dbReference>
<evidence type="ECO:0000313" key="12">
    <source>
        <dbReference type="EMBL" id="MCK8479432.1"/>
    </source>
</evidence>
<keyword evidence="3 8" id="KW-1134">Transmembrane beta strand</keyword>
<evidence type="ECO:0000256" key="6">
    <source>
        <dbReference type="ARBA" id="ARBA00023136"/>
    </source>
</evidence>
<dbReference type="PANTHER" id="PTHR30069:SF29">
    <property type="entry name" value="HEMOGLOBIN AND HEMOGLOBIN-HAPTOGLOBIN-BINDING PROTEIN 1-RELATED"/>
    <property type="match status" value="1"/>
</dbReference>
<keyword evidence="6 8" id="KW-0472">Membrane</keyword>
<evidence type="ECO:0000256" key="3">
    <source>
        <dbReference type="ARBA" id="ARBA00022452"/>
    </source>
</evidence>
<keyword evidence="2 8" id="KW-0813">Transport</keyword>
<dbReference type="Proteomes" id="UP001203687">
    <property type="component" value="Unassembled WGS sequence"/>
</dbReference>
<evidence type="ECO:0000259" key="11">
    <source>
        <dbReference type="Pfam" id="PF14905"/>
    </source>
</evidence>
<feature type="chain" id="PRO_5045091222" evidence="9">
    <location>
        <begin position="22"/>
        <end position="643"/>
    </location>
</feature>
<evidence type="ECO:0000256" key="1">
    <source>
        <dbReference type="ARBA" id="ARBA00004571"/>
    </source>
</evidence>
<reference evidence="12" key="1">
    <citation type="submission" date="2022-04" db="EMBL/GenBank/DDBJ databases">
        <authorList>
            <person name="Ren T."/>
        </authorList>
    </citation>
    <scope>NUCLEOTIDE SEQUENCE</scope>
    <source>
        <strain evidence="12">F63249</strain>
    </source>
</reference>
<dbReference type="InterPro" id="IPR036942">
    <property type="entry name" value="Beta-barrel_TonB_sf"/>
</dbReference>
<comment type="caution">
    <text evidence="12">The sequence shown here is derived from an EMBL/GenBank/DDBJ whole genome shotgun (WGS) entry which is preliminary data.</text>
</comment>
<name>A0ABT0H4X3_9FLAO</name>
<keyword evidence="5 9" id="KW-0732">Signal</keyword>
<dbReference type="InterPro" id="IPR012910">
    <property type="entry name" value="Plug_dom"/>
</dbReference>
<evidence type="ECO:0000256" key="2">
    <source>
        <dbReference type="ARBA" id="ARBA00022448"/>
    </source>
</evidence>
<protein>
    <submittedName>
        <fullName evidence="12">TonB-dependent receptor</fullName>
    </submittedName>
</protein>
<evidence type="ECO:0000256" key="9">
    <source>
        <dbReference type="SAM" id="SignalP"/>
    </source>
</evidence>
<keyword evidence="12" id="KW-0675">Receptor</keyword>
<dbReference type="Pfam" id="PF14905">
    <property type="entry name" value="OMP_b-brl_3"/>
    <property type="match status" value="1"/>
</dbReference>
<dbReference type="PROSITE" id="PS52016">
    <property type="entry name" value="TONB_DEPENDENT_REC_3"/>
    <property type="match status" value="1"/>
</dbReference>
<dbReference type="InterPro" id="IPR041700">
    <property type="entry name" value="OMP_b-brl_3"/>
</dbReference>
<evidence type="ECO:0000313" key="13">
    <source>
        <dbReference type="Proteomes" id="UP001203687"/>
    </source>
</evidence>
<feature type="signal peptide" evidence="9">
    <location>
        <begin position="1"/>
        <end position="21"/>
    </location>
</feature>
<dbReference type="Gene3D" id="2.40.170.20">
    <property type="entry name" value="TonB-dependent receptor, beta-barrel domain"/>
    <property type="match status" value="1"/>
</dbReference>
<dbReference type="InterPro" id="IPR037066">
    <property type="entry name" value="Plug_dom_sf"/>
</dbReference>
<sequence>MNTKTKVFGMLCIGISMFAFAQQETDSLTVEQLEEVVVTDSKFKLKREHSGKVITKITQNELKNLQGKSVVEIINATAGIEINGSRSQAGQNLNYFIRGGRNRQVLVLIDGIAVTDASQIANDYDLRLLHADQIESIEILKGASSTLYGTGAATAVISITLKKESKDAIAFNLRSTIGTNQSQNDKDYAIENFVNSVSVNGTLDKFSYLANFGHQFTDGLSAIAVGDESDAFNTHNGYLKLGYAFSDTFKLNTYGSFDKFKTEFDDGFGFADADNLSTTKQYRIGISPEMTYNNGSITLNAAYNNTEREIESSFPTRFMARSFIGDLFNRYNFNDKFYTVLGVNAQDNEIETYSIPFGDTNFVQDINSQDGTFTIIDPYVNAVYISDFGLNINAGLRLNNHSEYGSHVVYSLNPSFKKELNFGYIKGLASYSTAYITPSLYQLFEPSFGNAELQPEENRTIEVGAEIQIKDKATLSVIYFNRFEEQFVDFVDQGNFVFQYANVEDDFTASGIELVADVSISKGLKLRANGTYTNVDEDLNLRIPEIKVNATLSYQCSSNTFMSLSYQFNDDREDAFFNNTTFENEVVNLKSFSLLDFYVSHKVANNRLTLFANINNIFNEDYQELFGYSTKGRNVNLGFSLNL</sequence>
<evidence type="ECO:0000256" key="8">
    <source>
        <dbReference type="PROSITE-ProRule" id="PRU01360"/>
    </source>
</evidence>
<evidence type="ECO:0000256" key="4">
    <source>
        <dbReference type="ARBA" id="ARBA00022692"/>
    </source>
</evidence>
<proteinExistence type="inferred from homology"/>